<accession>A0A5J5F801</accession>
<reference evidence="1 2" key="1">
    <citation type="submission" date="2019-09" db="EMBL/GenBank/DDBJ databases">
        <title>Draft genome of the ectomycorrhizal ascomycete Sphaerosporella brunnea.</title>
        <authorList>
            <consortium name="DOE Joint Genome Institute"/>
            <person name="Benucci G.M."/>
            <person name="Marozzi G."/>
            <person name="Antonielli L."/>
            <person name="Sanchez S."/>
            <person name="Marco P."/>
            <person name="Wang X."/>
            <person name="Falini L.B."/>
            <person name="Barry K."/>
            <person name="Haridas S."/>
            <person name="Lipzen A."/>
            <person name="Labutti K."/>
            <person name="Grigoriev I.V."/>
            <person name="Murat C."/>
            <person name="Martin F."/>
            <person name="Albertini E."/>
            <person name="Donnini D."/>
            <person name="Bonito G."/>
        </authorList>
    </citation>
    <scope>NUCLEOTIDE SEQUENCE [LARGE SCALE GENOMIC DNA]</scope>
    <source>
        <strain evidence="1 2">Sb_GMNB300</strain>
    </source>
</reference>
<name>A0A5J5F801_9PEZI</name>
<gene>
    <name evidence="1" type="ORF">FN846DRAFT_993647</name>
</gene>
<protein>
    <recommendedName>
        <fullName evidence="3">F-box domain-containing protein</fullName>
    </recommendedName>
</protein>
<evidence type="ECO:0000313" key="1">
    <source>
        <dbReference type="EMBL" id="KAA8912648.1"/>
    </source>
</evidence>
<keyword evidence="2" id="KW-1185">Reference proteome</keyword>
<proteinExistence type="predicted"/>
<dbReference type="EMBL" id="VXIS01000021">
    <property type="protein sequence ID" value="KAA8912648.1"/>
    <property type="molecule type" value="Genomic_DNA"/>
</dbReference>
<evidence type="ECO:0000313" key="2">
    <source>
        <dbReference type="Proteomes" id="UP000326924"/>
    </source>
</evidence>
<dbReference type="SUPFAM" id="SSF81383">
    <property type="entry name" value="F-box domain"/>
    <property type="match status" value="1"/>
</dbReference>
<dbReference type="Proteomes" id="UP000326924">
    <property type="component" value="Unassembled WGS sequence"/>
</dbReference>
<comment type="caution">
    <text evidence="1">The sequence shown here is derived from an EMBL/GenBank/DDBJ whole genome shotgun (WGS) entry which is preliminary data.</text>
</comment>
<evidence type="ECO:0008006" key="3">
    <source>
        <dbReference type="Google" id="ProtNLM"/>
    </source>
</evidence>
<dbReference type="InParanoid" id="A0A5J5F801"/>
<dbReference type="OrthoDB" id="5304511at2759"/>
<dbReference type="InterPro" id="IPR036047">
    <property type="entry name" value="F-box-like_dom_sf"/>
</dbReference>
<sequence>MATLCSLPPELHIEILSRLPNLRSLAAAIFTSRAIHRAFTIARYDVMERVLHAEIPVASIIGEIDCLLPQDCVAALQDRSRSVRGKALDMLCVNQGYVSAWCRRFCEDSLSELPSEDRSPASPSERLRIQRAFYRFWALSRALAACGIKQPTVSDDLSFAKTYMLRYSLWEIAELARICRYIHQKLERLCFLHGRLETDENVRSSAPPPSAPGVAAVLTATTTEDTANELTVYSLALLDLPTLHSLLFSPRTTTDTLGTHLSTQLSCYRTWPSLFTADRTNRDRDYTAFPPRCVCTRRDVPSDEYDECLRGTAEDVVTVLGVERGEDGLWDDLARYDLALWDDSRLKRLGFFLPVA</sequence>
<organism evidence="1 2">
    <name type="scientific">Sphaerosporella brunnea</name>
    <dbReference type="NCBI Taxonomy" id="1250544"/>
    <lineage>
        <taxon>Eukaryota</taxon>
        <taxon>Fungi</taxon>
        <taxon>Dikarya</taxon>
        <taxon>Ascomycota</taxon>
        <taxon>Pezizomycotina</taxon>
        <taxon>Pezizomycetes</taxon>
        <taxon>Pezizales</taxon>
        <taxon>Pyronemataceae</taxon>
        <taxon>Sphaerosporella</taxon>
    </lineage>
</organism>
<dbReference type="AlphaFoldDB" id="A0A5J5F801"/>